<protein>
    <submittedName>
        <fullName evidence="2">DUF262 domain-containing protein</fullName>
    </submittedName>
</protein>
<keyword evidence="3" id="KW-1185">Reference proteome</keyword>
<evidence type="ECO:0000313" key="3">
    <source>
        <dbReference type="Proteomes" id="UP000832041"/>
    </source>
</evidence>
<evidence type="ECO:0000313" key="2">
    <source>
        <dbReference type="EMBL" id="UPT19748.1"/>
    </source>
</evidence>
<name>A0ABY4KZS9_THEAE</name>
<reference evidence="2 3" key="1">
    <citation type="submission" date="2020-04" db="EMBL/GenBank/DDBJ databases">
        <title>Thermobifida alba genome sequencing and assembly.</title>
        <authorList>
            <person name="Luzics S."/>
            <person name="Horvath B."/>
            <person name="Nagy I."/>
            <person name="Toth A."/>
            <person name="Nagy I."/>
            <person name="Kukolya J."/>
        </authorList>
    </citation>
    <scope>NUCLEOTIDE SEQUENCE [LARGE SCALE GENOMIC DNA]</scope>
    <source>
        <strain evidence="2 3">DSM 43795</strain>
    </source>
</reference>
<accession>A0ABY4KZS9</accession>
<evidence type="ECO:0000259" key="1">
    <source>
        <dbReference type="Pfam" id="PF03235"/>
    </source>
</evidence>
<sequence>MPTGLDNRPEATTYEVERLVQLAWRGQIRVPHFQRGFRWGRDDVIRLFDSIIKGYPVGSLLLWLRPAQKQRLTLGALSIDAPSMEEALWVVDGQQRVTSLASALHPAGMHDSRFALAYDLREERFVPLPPTTEPNTAPLPFTTEPHILPLPVLFDLPRLLQWFAHHPEVAALQDRAYTLTTILRQHPVPAYLVKQEDPEVLRDIFDRMNSYGKRLSRAEIFTALHAGDESDQEPALTFGVMAEQIDRQRAFGRIDDDTVHSSVLARRGPNVHREIRLEFSTAERQGTIDFPGEDRDTAFRKGEEALLRAVEFLQEDAGIPHFTLLPYRYLLVVLTRVFGHFPNPDPTNRRLLRRWLWRTALLGPEIFRGSTTGAVRQLCGKVRPGDLTGSVQDLLAAVERPIPPLPELRRFRTNEASAKITLCSWWALQPCDPSNGKPFDTSQLADALIDRSTVADAVRYVYPPSLLPTSHRWWAANRLFIPFTEDEVGKNAGHSLWFRPPTMSKKVWLDTLHSHLLTPETAELGRAQNIVPFLQQRQQAITNHLRDFLARMCEWDFEDTPPIDQLLIEDLTDEDDHDTL</sequence>
<organism evidence="2 3">
    <name type="scientific">Thermobifida alba</name>
    <name type="common">Thermomonospora alba</name>
    <dbReference type="NCBI Taxonomy" id="53522"/>
    <lineage>
        <taxon>Bacteria</taxon>
        <taxon>Bacillati</taxon>
        <taxon>Actinomycetota</taxon>
        <taxon>Actinomycetes</taxon>
        <taxon>Streptosporangiales</taxon>
        <taxon>Nocardiopsidaceae</taxon>
        <taxon>Thermobifida</taxon>
    </lineage>
</organism>
<dbReference type="PANTHER" id="PTHR37292:SF2">
    <property type="entry name" value="DUF262 DOMAIN-CONTAINING PROTEIN"/>
    <property type="match status" value="1"/>
</dbReference>
<proteinExistence type="predicted"/>
<dbReference type="RefSeq" id="WP_248591977.1">
    <property type="nucleotide sequence ID" value="NZ_BAABEB010000020.1"/>
</dbReference>
<gene>
    <name evidence="2" type="ORF">FOF52_01185</name>
</gene>
<dbReference type="EMBL" id="CP051627">
    <property type="protein sequence ID" value="UPT19748.1"/>
    <property type="molecule type" value="Genomic_DNA"/>
</dbReference>
<feature type="domain" description="GmrSD restriction endonucleases N-terminal" evidence="1">
    <location>
        <begin position="17"/>
        <end position="225"/>
    </location>
</feature>
<dbReference type="InterPro" id="IPR004919">
    <property type="entry name" value="GmrSD_N"/>
</dbReference>
<dbReference type="Proteomes" id="UP000832041">
    <property type="component" value="Chromosome"/>
</dbReference>
<dbReference type="PANTHER" id="PTHR37292">
    <property type="entry name" value="VNG6097C"/>
    <property type="match status" value="1"/>
</dbReference>
<dbReference type="Pfam" id="PF03235">
    <property type="entry name" value="GmrSD_N"/>
    <property type="match status" value="1"/>
</dbReference>